<evidence type="ECO:0000256" key="1">
    <source>
        <dbReference type="ARBA" id="ARBA00008164"/>
    </source>
</evidence>
<dbReference type="InterPro" id="IPR036013">
    <property type="entry name" value="Band_7/SPFH_dom_sf"/>
</dbReference>
<dbReference type="InterPro" id="IPR043202">
    <property type="entry name" value="Band-7_stomatin-like"/>
</dbReference>
<gene>
    <name evidence="3" type="ORF">QNN03_33005</name>
</gene>
<evidence type="ECO:0000313" key="3">
    <source>
        <dbReference type="EMBL" id="MDL2081278.1"/>
    </source>
</evidence>
<dbReference type="InterPro" id="IPR001972">
    <property type="entry name" value="Stomatin_HflK_fam"/>
</dbReference>
<proteinExistence type="inferred from homology"/>
<organism evidence="3 4">
    <name type="scientific">Streptomyces fuscus</name>
    <dbReference type="NCBI Taxonomy" id="3048495"/>
    <lineage>
        <taxon>Bacteria</taxon>
        <taxon>Bacillati</taxon>
        <taxon>Actinomycetota</taxon>
        <taxon>Actinomycetes</taxon>
        <taxon>Kitasatosporales</taxon>
        <taxon>Streptomycetaceae</taxon>
        <taxon>Streptomyces</taxon>
    </lineage>
</organism>
<dbReference type="Gene3D" id="3.30.479.30">
    <property type="entry name" value="Band 7 domain"/>
    <property type="match status" value="1"/>
</dbReference>
<dbReference type="RefSeq" id="WP_285436834.1">
    <property type="nucleotide sequence ID" value="NZ_JASJUS010000044.1"/>
</dbReference>
<comment type="similarity">
    <text evidence="1">Belongs to the band 7/mec-2 family.</text>
</comment>
<dbReference type="EMBL" id="JASJUS010000044">
    <property type="protein sequence ID" value="MDL2081278.1"/>
    <property type="molecule type" value="Genomic_DNA"/>
</dbReference>
<dbReference type="PANTHER" id="PTHR10264:SF19">
    <property type="entry name" value="AT06885P-RELATED"/>
    <property type="match status" value="1"/>
</dbReference>
<evidence type="ECO:0000259" key="2">
    <source>
        <dbReference type="Pfam" id="PF01145"/>
    </source>
</evidence>
<dbReference type="SUPFAM" id="SSF117892">
    <property type="entry name" value="Band 7/SPFH domain"/>
    <property type="match status" value="1"/>
</dbReference>
<dbReference type="Proteomes" id="UP001241926">
    <property type="component" value="Unassembled WGS sequence"/>
</dbReference>
<dbReference type="PRINTS" id="PR00721">
    <property type="entry name" value="STOMATIN"/>
</dbReference>
<comment type="caution">
    <text evidence="3">The sequence shown here is derived from an EMBL/GenBank/DDBJ whole genome shotgun (WGS) entry which is preliminary data.</text>
</comment>
<keyword evidence="4" id="KW-1185">Reference proteome</keyword>
<protein>
    <submittedName>
        <fullName evidence="3">SPFH domain-containing protein</fullName>
    </submittedName>
</protein>
<name>A0ABT7J8T2_9ACTN</name>
<evidence type="ECO:0000313" key="4">
    <source>
        <dbReference type="Proteomes" id="UP001241926"/>
    </source>
</evidence>
<feature type="domain" description="Band 7" evidence="2">
    <location>
        <begin position="26"/>
        <end position="98"/>
    </location>
</feature>
<dbReference type="PANTHER" id="PTHR10264">
    <property type="entry name" value="BAND 7 PROTEIN-RELATED"/>
    <property type="match status" value="1"/>
</dbReference>
<dbReference type="InterPro" id="IPR001107">
    <property type="entry name" value="Band_7"/>
</dbReference>
<feature type="non-terminal residue" evidence="3">
    <location>
        <position position="99"/>
    </location>
</feature>
<dbReference type="Pfam" id="PF01145">
    <property type="entry name" value="Band_7"/>
    <property type="match status" value="1"/>
</dbReference>
<reference evidence="3 4" key="1">
    <citation type="submission" date="2023-05" db="EMBL/GenBank/DDBJ databases">
        <title>Streptomyces fuscus sp. nov., a brown-black pigment producing actinomyces isolated from dry sand of Sea duck farm.</title>
        <authorList>
            <person name="Xie J."/>
            <person name="Shen N."/>
        </authorList>
    </citation>
    <scope>NUCLEOTIDE SEQUENCE [LARGE SCALE GENOMIC DNA]</scope>
    <source>
        <strain evidence="3 4">GXMU-J15</strain>
    </source>
</reference>
<accession>A0ABT7J8T2</accession>
<sequence length="99" mass="10817">MLEDVLVAAVTAVSVSAVYLAAAARVVKQYERGVVLRLGRLRGEVREPGFTMVVPVVDRLHKVNMQIVTMPVPAQEGITRDNVTVRVDAVVYFKVVDPA</sequence>